<evidence type="ECO:0000256" key="3">
    <source>
        <dbReference type="ARBA" id="ARBA00023242"/>
    </source>
</evidence>
<evidence type="ECO:0000259" key="6">
    <source>
        <dbReference type="PROSITE" id="PS50172"/>
    </source>
</evidence>
<dbReference type="GO" id="GO:0030687">
    <property type="term" value="C:preribosome, large subunit precursor"/>
    <property type="evidence" value="ECO:0007669"/>
    <property type="project" value="UniProtKB-UniRule"/>
</dbReference>
<feature type="compositionally biased region" description="Acidic residues" evidence="5">
    <location>
        <begin position="316"/>
        <end position="335"/>
    </location>
</feature>
<dbReference type="SMART" id="SM00292">
    <property type="entry name" value="BRCT"/>
    <property type="match status" value="1"/>
</dbReference>
<dbReference type="GO" id="GO:0000463">
    <property type="term" value="P:maturation of LSU-rRNA from tricistronic rRNA transcript (SSU-rRNA, 5.8S rRNA, LSU-rRNA)"/>
    <property type="evidence" value="ECO:0007669"/>
    <property type="project" value="UniProtKB-UniRule"/>
</dbReference>
<evidence type="ECO:0000256" key="5">
    <source>
        <dbReference type="SAM" id="MobiDB-lite"/>
    </source>
</evidence>
<keyword evidence="2 4" id="KW-0698">rRNA processing</keyword>
<organism evidence="7 8">
    <name type="scientific">Filobasidium floriforme</name>
    <dbReference type="NCBI Taxonomy" id="5210"/>
    <lineage>
        <taxon>Eukaryota</taxon>
        <taxon>Fungi</taxon>
        <taxon>Dikarya</taxon>
        <taxon>Basidiomycota</taxon>
        <taxon>Agaricomycotina</taxon>
        <taxon>Tremellomycetes</taxon>
        <taxon>Filobasidiales</taxon>
        <taxon>Filobasidiaceae</taxon>
        <taxon>Filobasidium</taxon>
    </lineage>
</organism>
<keyword evidence="3 4" id="KW-0539">Nucleus</keyword>
<dbReference type="Pfam" id="PF16589">
    <property type="entry name" value="BRCT_2"/>
    <property type="match status" value="1"/>
</dbReference>
<dbReference type="Gene3D" id="3.40.50.10190">
    <property type="entry name" value="BRCT domain"/>
    <property type="match status" value="1"/>
</dbReference>
<dbReference type="GO" id="GO:0005654">
    <property type="term" value="C:nucleoplasm"/>
    <property type="evidence" value="ECO:0007669"/>
    <property type="project" value="UniProtKB-SubCell"/>
</dbReference>
<feature type="compositionally biased region" description="Basic and acidic residues" evidence="5">
    <location>
        <begin position="287"/>
        <end position="305"/>
    </location>
</feature>
<comment type="caution">
    <text evidence="7">The sequence shown here is derived from an EMBL/GenBank/DDBJ whole genome shotgun (WGS) entry which is preliminary data.</text>
</comment>
<feature type="region of interest" description="Disordered" evidence="5">
    <location>
        <begin position="507"/>
        <end position="561"/>
    </location>
</feature>
<feature type="domain" description="BRCT" evidence="6">
    <location>
        <begin position="373"/>
        <end position="471"/>
    </location>
</feature>
<evidence type="ECO:0000256" key="1">
    <source>
        <dbReference type="ARBA" id="ARBA00022517"/>
    </source>
</evidence>
<dbReference type="PROSITE" id="PS50172">
    <property type="entry name" value="BRCT"/>
    <property type="match status" value="1"/>
</dbReference>
<dbReference type="GO" id="GO:0000466">
    <property type="term" value="P:maturation of 5.8S rRNA from tricistronic rRNA transcript (SSU-rRNA, 5.8S rRNA, LSU-rRNA)"/>
    <property type="evidence" value="ECO:0007669"/>
    <property type="project" value="UniProtKB-UniRule"/>
</dbReference>
<gene>
    <name evidence="4" type="primary">NOP7</name>
    <name evidence="7" type="ORF">FFLO_02051</name>
</gene>
<reference evidence="7" key="1">
    <citation type="submission" date="2020-04" db="EMBL/GenBank/DDBJ databases">
        <title>Analysis of mating type loci in Filobasidium floriforme.</title>
        <authorList>
            <person name="Nowrousian M."/>
        </authorList>
    </citation>
    <scope>NUCLEOTIDE SEQUENCE</scope>
    <source>
        <strain evidence="7">CBS 6242</strain>
    </source>
</reference>
<accession>A0A8K0NUB4</accession>
<dbReference type="PANTHER" id="PTHR12221">
    <property type="entry name" value="PESCADILLO - RELATED"/>
    <property type="match status" value="1"/>
</dbReference>
<feature type="region of interest" description="Disordered" evidence="5">
    <location>
        <begin position="471"/>
        <end position="495"/>
    </location>
</feature>
<feature type="compositionally biased region" description="Basic and acidic residues" evidence="5">
    <location>
        <begin position="638"/>
        <end position="655"/>
    </location>
</feature>
<dbReference type="Proteomes" id="UP000812966">
    <property type="component" value="Unassembled WGS sequence"/>
</dbReference>
<feature type="region of interest" description="Disordered" evidence="5">
    <location>
        <begin position="277"/>
        <end position="352"/>
    </location>
</feature>
<evidence type="ECO:0000256" key="2">
    <source>
        <dbReference type="ARBA" id="ARBA00022552"/>
    </source>
</evidence>
<dbReference type="GO" id="GO:0043021">
    <property type="term" value="F:ribonucleoprotein complex binding"/>
    <property type="evidence" value="ECO:0007669"/>
    <property type="project" value="UniProtKB-UniRule"/>
</dbReference>
<comment type="similarity">
    <text evidence="4">Belongs to the pescadillo family.</text>
</comment>
<proteinExistence type="inferred from homology"/>
<protein>
    <recommendedName>
        <fullName evidence="4">Pescadillo homolog</fullName>
    </recommendedName>
    <alternativeName>
        <fullName evidence="4">Nucleolar protein 7 homolog</fullName>
    </alternativeName>
</protein>
<feature type="compositionally biased region" description="Basic and acidic residues" evidence="5">
    <location>
        <begin position="336"/>
        <end position="346"/>
    </location>
</feature>
<name>A0A8K0NUB4_9TREE</name>
<evidence type="ECO:0000313" key="7">
    <source>
        <dbReference type="EMBL" id="KAG7562472.1"/>
    </source>
</evidence>
<evidence type="ECO:0000313" key="8">
    <source>
        <dbReference type="Proteomes" id="UP000812966"/>
    </source>
</evidence>
<dbReference type="SUPFAM" id="SSF52113">
    <property type="entry name" value="BRCT domain"/>
    <property type="match status" value="1"/>
</dbReference>
<sequence>MAKIKKRGESGAAKNYITRTQALKKLQISLSDFRRLCILKGIYPREPTNKKKANKGSSAPASFYYSKDIMYLLHEPLLNTFRQHKTFAKKLARALGRGEWALAKGLEDRKPDARLDHLIKERYPTFKAATMELNDPLSLLSLFERLPKDPVPGRTQVPVEVTAECARLVNEWKVWAIRTHALRKVFLSIKGIYYECEVPSGESGSTVPVRWLEPYEFTQHVPSDVDFRILLTFLDLYRTLTSFVLYKLYTDENLVYPPPMDVQLDQRGEGVGKFKLVEREADEDRDGEQPKTADGKRITKKDVKRGIKSVQRAGDAVDEDEDEEMVDATEEAVEEEFVHHPGKNEDGADAASGPLPTYTSLLVSSSNSENTTPAFQIFSPYTFYLSRETSSRTWEFIIRAFGGKVVTHLEPTTDATQSNSLAGPEGDKITHVIIDRPMGKSKMRELQGQRKWAWVQPQWVADCANRREILPSGQGSGYEPGGALPPHLSPWDGEGEVYRPWLEQDKPEASQVEAAAEGDDVEMADDDEEEEEEDEDEDEETVKPETKTTITPALLAASRDPTNETLIHQAELEAESLGISHDAFKKSLDKLVKEHKETPQGSAAEKAKKVAVADEDMRKIMMTGKKQRLYTKMTYSNNEKKAEQDKLEQKRQAIEKRKKKEAKSKLAQAAAAA</sequence>
<dbReference type="OrthoDB" id="10264910at2759"/>
<keyword evidence="8" id="KW-1185">Reference proteome</keyword>
<dbReference type="GO" id="GO:0003723">
    <property type="term" value="F:RNA binding"/>
    <property type="evidence" value="ECO:0007669"/>
    <property type="project" value="TreeGrafter"/>
</dbReference>
<comment type="subunit">
    <text evidence="4">Component of the NOP7 complex, composed of ERB1, NOP7 and YTM1. Within the NOP7 complex ERB1 appears to interact directly with NOP7 and YTM1. The NOP7 complex also associates with the 66S pre-ribosome.</text>
</comment>
<evidence type="ECO:0000256" key="4">
    <source>
        <dbReference type="HAMAP-Rule" id="MF_03028"/>
    </source>
</evidence>
<dbReference type="PANTHER" id="PTHR12221:SF6">
    <property type="entry name" value="PESCADILLO HOMOLOG"/>
    <property type="match status" value="1"/>
</dbReference>
<comment type="subcellular location">
    <subcellularLocation>
        <location evidence="4">Nucleus</location>
        <location evidence="4">Nucleolus</location>
    </subcellularLocation>
    <subcellularLocation>
        <location evidence="4">Nucleus</location>
        <location evidence="4">Nucleoplasm</location>
    </subcellularLocation>
</comment>
<dbReference type="EMBL" id="JABELV010000031">
    <property type="protein sequence ID" value="KAG7562472.1"/>
    <property type="molecule type" value="Genomic_DNA"/>
</dbReference>
<dbReference type="InterPro" id="IPR010613">
    <property type="entry name" value="PES"/>
</dbReference>
<dbReference type="InterPro" id="IPR001357">
    <property type="entry name" value="BRCT_dom"/>
</dbReference>
<feature type="region of interest" description="Disordered" evidence="5">
    <location>
        <begin position="634"/>
        <end position="673"/>
    </location>
</feature>
<comment type="function">
    <text evidence="4">Component of the NOP7 complex, which is required for maturation of the 25S and 5.8S ribosomal RNAs and formation of the 60S ribosome.</text>
</comment>
<keyword evidence="1 4" id="KW-0690">Ribosome biogenesis</keyword>
<feature type="compositionally biased region" description="Acidic residues" evidence="5">
    <location>
        <begin position="516"/>
        <end position="540"/>
    </location>
</feature>
<dbReference type="HAMAP" id="MF_03028">
    <property type="entry name" value="Pescadillo"/>
    <property type="match status" value="1"/>
</dbReference>
<dbReference type="InterPro" id="IPR036420">
    <property type="entry name" value="BRCT_dom_sf"/>
</dbReference>
<dbReference type="AlphaFoldDB" id="A0A8K0NUB4"/>
<dbReference type="Pfam" id="PF06732">
    <property type="entry name" value="Pescadillo_N"/>
    <property type="match status" value="1"/>
</dbReference>
<dbReference type="GO" id="GO:0070545">
    <property type="term" value="C:PeBoW complex"/>
    <property type="evidence" value="ECO:0007669"/>
    <property type="project" value="TreeGrafter"/>
</dbReference>